<dbReference type="Pfam" id="PF01764">
    <property type="entry name" value="Lipase_3"/>
    <property type="match status" value="1"/>
</dbReference>
<dbReference type="Pfam" id="PF22215">
    <property type="entry name" value="MLKL_N"/>
    <property type="match status" value="1"/>
</dbReference>
<dbReference type="InterPro" id="IPR059179">
    <property type="entry name" value="MLKL-like_MCAfunc"/>
</dbReference>
<organism evidence="5 6">
    <name type="scientific">Tetrabaena socialis</name>
    <dbReference type="NCBI Taxonomy" id="47790"/>
    <lineage>
        <taxon>Eukaryota</taxon>
        <taxon>Viridiplantae</taxon>
        <taxon>Chlorophyta</taxon>
        <taxon>core chlorophytes</taxon>
        <taxon>Chlorophyceae</taxon>
        <taxon>CS clade</taxon>
        <taxon>Chlamydomonadales</taxon>
        <taxon>Tetrabaenaceae</taxon>
        <taxon>Tetrabaena</taxon>
    </lineage>
</organism>
<dbReference type="InterPro" id="IPR051218">
    <property type="entry name" value="Sec_MonoDiacylglyc_Lipase"/>
</dbReference>
<evidence type="ECO:0000259" key="4">
    <source>
        <dbReference type="Pfam" id="PF22215"/>
    </source>
</evidence>
<dbReference type="SUPFAM" id="SSF53474">
    <property type="entry name" value="alpha/beta-Hydrolases"/>
    <property type="match status" value="1"/>
</dbReference>
<evidence type="ECO:0000256" key="2">
    <source>
        <dbReference type="SAM" id="Phobius"/>
    </source>
</evidence>
<dbReference type="AlphaFoldDB" id="A0A2J8A4N4"/>
<dbReference type="OrthoDB" id="514788at2759"/>
<dbReference type="Gene3D" id="3.40.50.1820">
    <property type="entry name" value="alpha/beta hydrolase"/>
    <property type="match status" value="1"/>
</dbReference>
<dbReference type="InterPro" id="IPR036537">
    <property type="entry name" value="Adaptor_Cbl_N_dom_sf"/>
</dbReference>
<dbReference type="CDD" id="cd21037">
    <property type="entry name" value="MLKL_NTD"/>
    <property type="match status" value="1"/>
</dbReference>
<dbReference type="Gene3D" id="1.20.930.20">
    <property type="entry name" value="Adaptor protein Cbl, N-terminal domain"/>
    <property type="match status" value="1"/>
</dbReference>
<feature type="transmembrane region" description="Helical" evidence="2">
    <location>
        <begin position="547"/>
        <end position="565"/>
    </location>
</feature>
<dbReference type="PANTHER" id="PTHR45856:SF24">
    <property type="entry name" value="FUNGAL LIPASE-LIKE DOMAIN-CONTAINING PROTEIN"/>
    <property type="match status" value="1"/>
</dbReference>
<dbReference type="InterPro" id="IPR029058">
    <property type="entry name" value="AB_hydrolase_fold"/>
</dbReference>
<dbReference type="PANTHER" id="PTHR45856">
    <property type="entry name" value="ALPHA/BETA-HYDROLASES SUPERFAMILY PROTEIN"/>
    <property type="match status" value="1"/>
</dbReference>
<keyword evidence="6" id="KW-1185">Reference proteome</keyword>
<feature type="region of interest" description="Disordered" evidence="1">
    <location>
        <begin position="1"/>
        <end position="222"/>
    </location>
</feature>
<comment type="caution">
    <text evidence="5">The sequence shown here is derived from an EMBL/GenBank/DDBJ whole genome shotgun (WGS) entry which is preliminary data.</text>
</comment>
<name>A0A2J8A4N4_9CHLO</name>
<feature type="domain" description="Fungal lipase-type" evidence="3">
    <location>
        <begin position="679"/>
        <end position="787"/>
    </location>
</feature>
<dbReference type="GO" id="GO:0007166">
    <property type="term" value="P:cell surface receptor signaling pathway"/>
    <property type="evidence" value="ECO:0007669"/>
    <property type="project" value="InterPro"/>
</dbReference>
<feature type="compositionally biased region" description="Low complexity" evidence="1">
    <location>
        <begin position="135"/>
        <end position="148"/>
    </location>
</feature>
<evidence type="ECO:0000256" key="1">
    <source>
        <dbReference type="SAM" id="MobiDB-lite"/>
    </source>
</evidence>
<feature type="compositionally biased region" description="Low complexity" evidence="1">
    <location>
        <begin position="186"/>
        <end position="210"/>
    </location>
</feature>
<dbReference type="InterPro" id="IPR002921">
    <property type="entry name" value="Fungal_lipase-type"/>
</dbReference>
<dbReference type="EMBL" id="PGGS01000178">
    <property type="protein sequence ID" value="PNH07480.1"/>
    <property type="molecule type" value="Genomic_DNA"/>
</dbReference>
<feature type="transmembrane region" description="Helical" evidence="2">
    <location>
        <begin position="413"/>
        <end position="438"/>
    </location>
</feature>
<dbReference type="Proteomes" id="UP000236333">
    <property type="component" value="Unassembled WGS sequence"/>
</dbReference>
<dbReference type="GO" id="GO:0006629">
    <property type="term" value="P:lipid metabolic process"/>
    <property type="evidence" value="ECO:0007669"/>
    <property type="project" value="InterPro"/>
</dbReference>
<feature type="compositionally biased region" description="Pro residues" evidence="1">
    <location>
        <begin position="48"/>
        <end position="68"/>
    </location>
</feature>
<evidence type="ECO:0000259" key="3">
    <source>
        <dbReference type="Pfam" id="PF01764"/>
    </source>
</evidence>
<keyword evidence="2" id="KW-0472">Membrane</keyword>
<proteinExistence type="predicted"/>
<feature type="domain" description="Mixed lineage kinase" evidence="4">
    <location>
        <begin position="905"/>
        <end position="990"/>
    </location>
</feature>
<accession>A0A2J8A4N4</accession>
<evidence type="ECO:0000313" key="6">
    <source>
        <dbReference type="Proteomes" id="UP000236333"/>
    </source>
</evidence>
<reference evidence="5 6" key="1">
    <citation type="journal article" date="2017" name="Mol. Biol. Evol.">
        <title>The 4-celled Tetrabaena socialis nuclear genome reveals the essential components for genetic control of cell number at the origin of multicellularity in the volvocine lineage.</title>
        <authorList>
            <person name="Featherston J."/>
            <person name="Arakaki Y."/>
            <person name="Hanschen E.R."/>
            <person name="Ferris P.J."/>
            <person name="Michod R.E."/>
            <person name="Olson B.J.S.C."/>
            <person name="Nozaki H."/>
            <person name="Durand P.M."/>
        </authorList>
    </citation>
    <scope>NUCLEOTIDE SEQUENCE [LARGE SCALE GENOMIC DNA]</scope>
    <source>
        <strain evidence="5 6">NIES-571</strain>
    </source>
</reference>
<keyword evidence="2" id="KW-1133">Transmembrane helix</keyword>
<feature type="transmembrane region" description="Helical" evidence="2">
    <location>
        <begin position="458"/>
        <end position="485"/>
    </location>
</feature>
<dbReference type="InterPro" id="IPR054000">
    <property type="entry name" value="MLKL_N"/>
</dbReference>
<feature type="transmembrane region" description="Helical" evidence="2">
    <location>
        <begin position="383"/>
        <end position="401"/>
    </location>
</feature>
<feature type="transmembrane region" description="Helical" evidence="2">
    <location>
        <begin position="342"/>
        <end position="362"/>
    </location>
</feature>
<feature type="compositionally biased region" description="Low complexity" evidence="1">
    <location>
        <begin position="34"/>
        <end position="47"/>
    </location>
</feature>
<protein>
    <submittedName>
        <fullName evidence="5">Uncharacterized protein</fullName>
    </submittedName>
</protein>
<feature type="compositionally biased region" description="Basic and acidic residues" evidence="1">
    <location>
        <begin position="152"/>
        <end position="165"/>
    </location>
</feature>
<gene>
    <name evidence="5" type="ORF">TSOC_006061</name>
</gene>
<feature type="transmembrane region" description="Helical" evidence="2">
    <location>
        <begin position="247"/>
        <end position="265"/>
    </location>
</feature>
<sequence>MADGGDGPTAQGVAMPTLAGSLGADAEPNDTTDRAASAGPPAARPSAAVPPEPPQPHPGLPAAPQPEPRPAELEPAQRPQAEGPEPAALPGGRTSPFPQPQRQPEGPEPAALEGPEAPQPRPGEPATPGEGSELQPQPGAQRQPEAAEPAPPEERPEPEPEPDHKAVRRQRSALPPPPGSKRPRRSPTTSDAAAKLRAAGAAAGSGAAADGAEDTDTGLSSGQGIEYHDMVLRIEFAGSTEMKLCTVIVMIALVSGIAITIYTKVPRTTNLCIMPYSRPVSVAKTGTSWYLQHRSRPAFQDNLITGCVCVFISGAMWILYVVRGLWFRIRRLRWDHRRHRMYWMRLAELSCILLSFACWTFASDTRRLQRNCQRRLKQQHKRMAAPGTALAFAAGEGVLYIDAPWLEYLSPFLWLWLPFQCLVGVNLGVLSSLLRVSIVYTNCLEWFVNCKVQSRASFMVLMVMLIAQVIYALVYMAHCLRAFAYLRTRSYVLYRQLNIYLSVEVRIRGFAVLFVVVNEIVQAFYVPAPTPHLTKESRHDCRFSLDALLGAVLMVFVVILAWLFIPRSVTKGMPVLQQTLQRFAWTEPDRPRQLARRLASVPQHLRQHEQLAREPMFCFETAVKLIYWCEHAYYYDEPGCEMRLPVEKLMELYELEGMETPYYQRSAWADTSKLALLSAVHHGFQWSWCHNGFNRRVLDWVLAYRARHPHGKVLVTGHSLGGAHATLCTLDIIRELGAALPYNHITCYTFGAPRIGNHAFAAMYDKVVYETWNVINCNDMVPLSPKCVGWFVYKHPGHKVIVKRRGDLIVRPTFTENAVASLAVWVETSQDRRAPKLPKPDPTSPAPVSVAGELGLSADAMAALAQFAFGAVAQVLLAHPAGAAAVRVVALLCQHAQDAGAASLNCKKLLRQVLLILDPLADAQKNGRLAAKVEKLISTHLQPILDRAQTVMAAWAKKGKVMKFLTGSEADKEFSDVHQELRWCWQGVVNAQIMLQAPGVQVNAQKVASAGPLLPRRLDQQARCFGAGSQRPGQPADGGIKALLVPSRQAPGVQKANEPVEASNPLYQHRLGGFDAGSRRPGQPADGGIVRPLVPLRQAPGVQKANEQIAASSPLVPSEQVEAPSGYNGIAAHVASYNRMLELFNVRYAPSSKRPQEARLLDLLAEYHSGTCGGGTFEGQMVHLHARLYETKKEKVLEVKDILRRWGVPEVEIPSGTGIRTGTTRADLWRTAARAAVEPIFVATHVWSLPMTPVEGVKAFDG</sequence>
<feature type="transmembrane region" description="Helical" evidence="2">
    <location>
        <begin position="505"/>
        <end position="526"/>
    </location>
</feature>
<dbReference type="CDD" id="cd00519">
    <property type="entry name" value="Lipase_3"/>
    <property type="match status" value="1"/>
</dbReference>
<keyword evidence="2" id="KW-0812">Transmembrane</keyword>
<evidence type="ECO:0000313" key="5">
    <source>
        <dbReference type="EMBL" id="PNH07480.1"/>
    </source>
</evidence>
<feature type="transmembrane region" description="Helical" evidence="2">
    <location>
        <begin position="303"/>
        <end position="322"/>
    </location>
</feature>
<feature type="compositionally biased region" description="Low complexity" evidence="1">
    <location>
        <begin position="100"/>
        <end position="116"/>
    </location>
</feature>